<evidence type="ECO:0000256" key="9">
    <source>
        <dbReference type="SAM" id="MobiDB-lite"/>
    </source>
</evidence>
<dbReference type="CDD" id="cd00018">
    <property type="entry name" value="AP2"/>
    <property type="match status" value="1"/>
</dbReference>
<evidence type="ECO:0000256" key="4">
    <source>
        <dbReference type="ARBA" id="ARBA00023125"/>
    </source>
</evidence>
<name>A0ABD3GKX5_9MARC</name>
<dbReference type="InterPro" id="IPR016177">
    <property type="entry name" value="DNA-bd_dom_sf"/>
</dbReference>
<keyword evidence="7" id="KW-0539">Nucleus</keyword>
<evidence type="ECO:0000256" key="6">
    <source>
        <dbReference type="ARBA" id="ARBA00023163"/>
    </source>
</evidence>
<feature type="compositionally biased region" description="Low complexity" evidence="9">
    <location>
        <begin position="113"/>
        <end position="126"/>
    </location>
</feature>
<feature type="compositionally biased region" description="Basic and acidic residues" evidence="9">
    <location>
        <begin position="414"/>
        <end position="430"/>
    </location>
</feature>
<gene>
    <name evidence="11" type="ORF">R1sor_022282</name>
</gene>
<feature type="region of interest" description="Disordered" evidence="9">
    <location>
        <begin position="79"/>
        <end position="137"/>
    </location>
</feature>
<evidence type="ECO:0000256" key="7">
    <source>
        <dbReference type="ARBA" id="ARBA00023242"/>
    </source>
</evidence>
<dbReference type="InterPro" id="IPR036955">
    <property type="entry name" value="AP2/ERF_dom_sf"/>
</dbReference>
<dbReference type="PANTHER" id="PTHR31241:SF62">
    <property type="entry name" value="DEHYDRATION-RESPONSIVE ELEMENT-BINDING PROTEIN 2D"/>
    <property type="match status" value="1"/>
</dbReference>
<evidence type="ECO:0000256" key="3">
    <source>
        <dbReference type="ARBA" id="ARBA00023016"/>
    </source>
</evidence>
<evidence type="ECO:0000256" key="2">
    <source>
        <dbReference type="ARBA" id="ARBA00023015"/>
    </source>
</evidence>
<feature type="compositionally biased region" description="Low complexity" evidence="9">
    <location>
        <begin position="272"/>
        <end position="290"/>
    </location>
</feature>
<comment type="subcellular location">
    <subcellularLocation>
        <location evidence="1">Nucleus</location>
    </subcellularLocation>
</comment>
<dbReference type="PANTHER" id="PTHR31241">
    <property type="entry name" value="DEHYDRATION-RESPONSIVE ELEMENT-BINDING PROTEIN 2C"/>
    <property type="match status" value="1"/>
</dbReference>
<dbReference type="EMBL" id="JBJQOH010000007">
    <property type="protein sequence ID" value="KAL3679326.1"/>
    <property type="molecule type" value="Genomic_DNA"/>
</dbReference>
<evidence type="ECO:0000313" key="11">
    <source>
        <dbReference type="EMBL" id="KAL3679326.1"/>
    </source>
</evidence>
<keyword evidence="12" id="KW-1185">Reference proteome</keyword>
<reference evidence="11 12" key="1">
    <citation type="submission" date="2024-09" db="EMBL/GenBank/DDBJ databases">
        <title>Chromosome-scale assembly of Riccia sorocarpa.</title>
        <authorList>
            <person name="Paukszto L."/>
        </authorList>
    </citation>
    <scope>NUCLEOTIDE SEQUENCE [LARGE SCALE GENOMIC DNA]</scope>
    <source>
        <strain evidence="11">LP-2024</strain>
        <tissue evidence="11">Aerial parts of the thallus</tissue>
    </source>
</reference>
<keyword evidence="6" id="KW-0804">Transcription</keyword>
<feature type="region of interest" description="Disordered" evidence="9">
    <location>
        <begin position="149"/>
        <end position="181"/>
    </location>
</feature>
<comment type="similarity">
    <text evidence="8">Belongs to the AP2/ERF transcription factor family. ERF subfamily.</text>
</comment>
<evidence type="ECO:0000256" key="5">
    <source>
        <dbReference type="ARBA" id="ARBA00023159"/>
    </source>
</evidence>
<evidence type="ECO:0000313" key="12">
    <source>
        <dbReference type="Proteomes" id="UP001633002"/>
    </source>
</evidence>
<dbReference type="Pfam" id="PF00847">
    <property type="entry name" value="AP2"/>
    <property type="match status" value="1"/>
</dbReference>
<feature type="region of interest" description="Disordered" evidence="9">
    <location>
        <begin position="552"/>
        <end position="572"/>
    </location>
</feature>
<dbReference type="SUPFAM" id="SSF54171">
    <property type="entry name" value="DNA-binding domain"/>
    <property type="match status" value="1"/>
</dbReference>
<evidence type="ECO:0000259" key="10">
    <source>
        <dbReference type="PROSITE" id="PS51032"/>
    </source>
</evidence>
<keyword evidence="4" id="KW-0238">DNA-binding</keyword>
<dbReference type="Gene3D" id="3.30.730.10">
    <property type="entry name" value="AP2/ERF domain"/>
    <property type="match status" value="1"/>
</dbReference>
<dbReference type="FunFam" id="3.30.730.10:FF:000001">
    <property type="entry name" value="Ethylene-responsive transcription factor 2"/>
    <property type="match status" value="1"/>
</dbReference>
<protein>
    <recommendedName>
        <fullName evidence="10">AP2/ERF domain-containing protein</fullName>
    </recommendedName>
</protein>
<dbReference type="Proteomes" id="UP001633002">
    <property type="component" value="Unassembled WGS sequence"/>
</dbReference>
<dbReference type="SMART" id="SM00380">
    <property type="entry name" value="AP2"/>
    <property type="match status" value="1"/>
</dbReference>
<dbReference type="GO" id="GO:0005634">
    <property type="term" value="C:nucleus"/>
    <property type="evidence" value="ECO:0007669"/>
    <property type="project" value="UniProtKB-SubCell"/>
</dbReference>
<dbReference type="InterPro" id="IPR001471">
    <property type="entry name" value="AP2/ERF_dom"/>
</dbReference>
<evidence type="ECO:0000256" key="8">
    <source>
        <dbReference type="ARBA" id="ARBA00024343"/>
    </source>
</evidence>
<comment type="caution">
    <text evidence="11">The sequence shown here is derived from an EMBL/GenBank/DDBJ whole genome shotgun (WGS) entry which is preliminary data.</text>
</comment>
<dbReference type="PROSITE" id="PS51032">
    <property type="entry name" value="AP2_ERF"/>
    <property type="match status" value="1"/>
</dbReference>
<feature type="compositionally biased region" description="Polar residues" evidence="9">
    <location>
        <begin position="79"/>
        <end position="96"/>
    </location>
</feature>
<evidence type="ECO:0000256" key="1">
    <source>
        <dbReference type="ARBA" id="ARBA00004123"/>
    </source>
</evidence>
<dbReference type="GO" id="GO:0003677">
    <property type="term" value="F:DNA binding"/>
    <property type="evidence" value="ECO:0007669"/>
    <property type="project" value="UniProtKB-KW"/>
</dbReference>
<feature type="region of interest" description="Disordered" evidence="9">
    <location>
        <begin position="272"/>
        <end position="299"/>
    </location>
</feature>
<feature type="domain" description="AP2/ERF" evidence="10">
    <location>
        <begin position="457"/>
        <end position="515"/>
    </location>
</feature>
<keyword evidence="5" id="KW-0010">Activator</keyword>
<feature type="compositionally biased region" description="Low complexity" evidence="9">
    <location>
        <begin position="436"/>
        <end position="445"/>
    </location>
</feature>
<feature type="compositionally biased region" description="Low complexity" evidence="9">
    <location>
        <begin position="159"/>
        <end position="181"/>
    </location>
</feature>
<proteinExistence type="inferred from homology"/>
<keyword evidence="3" id="KW-0346">Stress response</keyword>
<feature type="region of interest" description="Disordered" evidence="9">
    <location>
        <begin position="386"/>
        <end position="459"/>
    </location>
</feature>
<dbReference type="PRINTS" id="PR00367">
    <property type="entry name" value="ETHRSPELEMNT"/>
</dbReference>
<sequence length="696" mass="75217">MFTGLGSPTWRRHWAAEGAIKRAEVAATHQGINREEQEQQEQQQTEKISVDSYRQYLFGSGHHLDAAAATATMMNYSSSSFSPNITVKSEPETSATGGPASDLSYDVFQGFHSSSNSKKQQVQQQKQHQDSNPLFNSFTFLSQHSDTGIPHGTAAAAVTSPRSPVRASSSTSSSPGSGSTRKGAVWWISRKLKHELGGKLAESIRETVGEVVKKEVQQSDGANTDFVDQFCKGFQLPSPRGASAVLLSEASSSPFSPHEFLNSNPSAAVAVTSPSSEVSSSPPSSSQSPNYKTRKTFPNLSLPRASAVAEQFLRSSENQLQQSGGLAAAAWQCSPKLSPFRSKRVISTPPSLSAHLSYPNQALPLNENDSEDMFLYGILKEATTTGWAPITPRPPQPTSHLTPSRGVQPPQSGERLRVKQETGIVREKPQQKQQFSNSTSNSNSNPGVGKQQQIQHHYRGVRQRPWGKFAAEIRDSARQGARIWLGTFDTAEEAAMAYDHAALSMRGSRALLNFPAKLAVPSVDRASLSASNAIAEKVSAARLQHSTRAAAAAAAAQSRASQNNENNAPSQKRIREAPTMIQQWQQPPSKLPCITSISAAASSQPLHLHQNQYQQMHQSQKAQQPVTMEVGEDLGMDILDELLSKSSMPFDLLASPLSGIPRLAGSVDQLVAVDRNSSIPSPMARLNLRSGGYLTH</sequence>
<dbReference type="AlphaFoldDB" id="A0ABD3GKX5"/>
<accession>A0ABD3GKX5</accession>
<keyword evidence="2" id="KW-0805">Transcription regulation</keyword>
<feature type="compositionally biased region" description="Low complexity" evidence="9">
    <location>
        <begin position="552"/>
        <end position="568"/>
    </location>
</feature>
<organism evidence="11 12">
    <name type="scientific">Riccia sorocarpa</name>
    <dbReference type="NCBI Taxonomy" id="122646"/>
    <lineage>
        <taxon>Eukaryota</taxon>
        <taxon>Viridiplantae</taxon>
        <taxon>Streptophyta</taxon>
        <taxon>Embryophyta</taxon>
        <taxon>Marchantiophyta</taxon>
        <taxon>Marchantiopsida</taxon>
        <taxon>Marchantiidae</taxon>
        <taxon>Marchantiales</taxon>
        <taxon>Ricciaceae</taxon>
        <taxon>Riccia</taxon>
    </lineage>
</organism>